<sequence>MFHWLFEDGDWFAPKRYGYGADLPIAWQGWAVLGIYLAIAIAPGVAAIFLGPIALGVGLVALLLGTWALIVITRKHTRGGWRWRWGEKD</sequence>
<feature type="transmembrane region" description="Helical" evidence="1">
    <location>
        <begin position="53"/>
        <end position="72"/>
    </location>
</feature>
<evidence type="ECO:0000313" key="3">
    <source>
        <dbReference type="Proteomes" id="UP001218362"/>
    </source>
</evidence>
<keyword evidence="1" id="KW-1133">Transmembrane helix</keyword>
<keyword evidence="1" id="KW-0812">Transmembrane</keyword>
<protein>
    <submittedName>
        <fullName evidence="2">Uncharacterized protein</fullName>
    </submittedName>
</protein>
<dbReference type="EMBL" id="CP119316">
    <property type="protein sequence ID" value="WEK45304.1"/>
    <property type="molecule type" value="Genomic_DNA"/>
</dbReference>
<dbReference type="Proteomes" id="UP001218362">
    <property type="component" value="Chromosome"/>
</dbReference>
<dbReference type="AlphaFoldDB" id="A0AAJ5X785"/>
<evidence type="ECO:0000256" key="1">
    <source>
        <dbReference type="SAM" id="Phobius"/>
    </source>
</evidence>
<dbReference type="KEGG" id="acob:P0Y56_09675"/>
<gene>
    <name evidence="2" type="ORF">P0Y56_09675</name>
</gene>
<organism evidence="2 3">
    <name type="scientific">Candidatus Andeanibacterium colombiense</name>
    <dbReference type="NCBI Taxonomy" id="3121345"/>
    <lineage>
        <taxon>Bacteria</taxon>
        <taxon>Pseudomonadati</taxon>
        <taxon>Pseudomonadota</taxon>
        <taxon>Alphaproteobacteria</taxon>
        <taxon>Sphingomonadales</taxon>
        <taxon>Sphingomonadaceae</taxon>
        <taxon>Candidatus Andeanibacterium</taxon>
    </lineage>
</organism>
<reference evidence="2" key="1">
    <citation type="submission" date="2023-03" db="EMBL/GenBank/DDBJ databases">
        <title>Andean soil-derived lignocellulolytic bacterial consortium as a source of novel taxa and putative plastic-active enzymes.</title>
        <authorList>
            <person name="Diaz-Garcia L."/>
            <person name="Chuvochina M."/>
            <person name="Feuerriegel G."/>
            <person name="Bunk B."/>
            <person name="Sproer C."/>
            <person name="Streit W.R."/>
            <person name="Rodriguez L.M."/>
            <person name="Overmann J."/>
            <person name="Jimenez D.J."/>
        </authorList>
    </citation>
    <scope>NUCLEOTIDE SEQUENCE</scope>
    <source>
        <strain evidence="2">MAG 26</strain>
    </source>
</reference>
<name>A0AAJ5X785_9SPHN</name>
<keyword evidence="1" id="KW-0472">Membrane</keyword>
<proteinExistence type="predicted"/>
<feature type="transmembrane region" description="Helical" evidence="1">
    <location>
        <begin position="25"/>
        <end position="47"/>
    </location>
</feature>
<evidence type="ECO:0000313" key="2">
    <source>
        <dbReference type="EMBL" id="WEK45304.1"/>
    </source>
</evidence>
<accession>A0AAJ5X785</accession>